<sequence>MGVSTTTIPGTTLMMAGGAAAAVPVGSYIHAADNPRSDTIHSDSGDTLHDKPLVTKCIITALSALIAIGFIALCIWRYIRHRRFRRRNTDVEIANVSRHRRRASRRRRYREPPPPYSAAAIHQPLSTRYLEENQMTTIDRIENRSVASDIDSDLPTVPAPAYKQ</sequence>
<keyword evidence="2" id="KW-1133">Transmembrane helix</keyword>
<dbReference type="Proteomes" id="UP001313282">
    <property type="component" value="Unassembled WGS sequence"/>
</dbReference>
<proteinExistence type="predicted"/>
<reference evidence="3 4" key="1">
    <citation type="submission" date="2019-10" db="EMBL/GenBank/DDBJ databases">
        <authorList>
            <person name="Palmer J.M."/>
        </authorList>
    </citation>
    <scope>NUCLEOTIDE SEQUENCE [LARGE SCALE GENOMIC DNA]</scope>
    <source>
        <strain evidence="3 4">TWF718</strain>
    </source>
</reference>
<evidence type="ECO:0000256" key="2">
    <source>
        <dbReference type="SAM" id="Phobius"/>
    </source>
</evidence>
<protein>
    <submittedName>
        <fullName evidence="3">Uncharacterized protein</fullName>
    </submittedName>
</protein>
<evidence type="ECO:0000256" key="1">
    <source>
        <dbReference type="SAM" id="MobiDB-lite"/>
    </source>
</evidence>
<dbReference type="EMBL" id="JAVHNR010000005">
    <property type="protein sequence ID" value="KAK6342809.1"/>
    <property type="molecule type" value="Genomic_DNA"/>
</dbReference>
<keyword evidence="4" id="KW-1185">Reference proteome</keyword>
<organism evidence="3 4">
    <name type="scientific">Orbilia javanica</name>
    <dbReference type="NCBI Taxonomy" id="47235"/>
    <lineage>
        <taxon>Eukaryota</taxon>
        <taxon>Fungi</taxon>
        <taxon>Dikarya</taxon>
        <taxon>Ascomycota</taxon>
        <taxon>Pezizomycotina</taxon>
        <taxon>Orbiliomycetes</taxon>
        <taxon>Orbiliales</taxon>
        <taxon>Orbiliaceae</taxon>
        <taxon>Orbilia</taxon>
    </lineage>
</organism>
<feature type="region of interest" description="Disordered" evidence="1">
    <location>
        <begin position="96"/>
        <end position="118"/>
    </location>
</feature>
<evidence type="ECO:0000313" key="3">
    <source>
        <dbReference type="EMBL" id="KAK6342809.1"/>
    </source>
</evidence>
<evidence type="ECO:0000313" key="4">
    <source>
        <dbReference type="Proteomes" id="UP001313282"/>
    </source>
</evidence>
<keyword evidence="2" id="KW-0812">Transmembrane</keyword>
<gene>
    <name evidence="3" type="ORF">TWF718_008195</name>
</gene>
<comment type="caution">
    <text evidence="3">The sequence shown here is derived from an EMBL/GenBank/DDBJ whole genome shotgun (WGS) entry which is preliminary data.</text>
</comment>
<feature type="compositionally biased region" description="Basic residues" evidence="1">
    <location>
        <begin position="97"/>
        <end position="109"/>
    </location>
</feature>
<keyword evidence="2" id="KW-0472">Membrane</keyword>
<dbReference type="AlphaFoldDB" id="A0AAN8RMR9"/>
<name>A0AAN8RMR9_9PEZI</name>
<feature type="transmembrane region" description="Helical" evidence="2">
    <location>
        <begin position="58"/>
        <end position="79"/>
    </location>
</feature>
<accession>A0AAN8RMR9</accession>